<dbReference type="Gene3D" id="3.90.1570.10">
    <property type="entry name" value="tt1808, chain A"/>
    <property type="match status" value="1"/>
</dbReference>
<gene>
    <name evidence="2" type="ORF">CBLFYP62_01369</name>
</gene>
<dbReference type="AlphaFoldDB" id="A0A6N3BRX5"/>
<sequence>MSFMQVQNNIFISLDEFEKIQSSYDGKAEYYNGQILFSSRTSMAHNRIVMGISSMLYNFFKGSKCTPYSEQIEVIFKNDSEIYKFLPDVFVMCDDAGKKGESFISAPKIVFEVVSPEYSDHDYFIKANIYQRFGVLEYNIVEQSGMVTQYVLKDGAYRTPKVLESTDEYISFVFPELKFNLKEIFL</sequence>
<organism evidence="2">
    <name type="scientific">Clostridium butyricum</name>
    <dbReference type="NCBI Taxonomy" id="1492"/>
    <lineage>
        <taxon>Bacteria</taxon>
        <taxon>Bacillati</taxon>
        <taxon>Bacillota</taxon>
        <taxon>Clostridia</taxon>
        <taxon>Eubacteriales</taxon>
        <taxon>Clostridiaceae</taxon>
        <taxon>Clostridium</taxon>
    </lineage>
</organism>
<dbReference type="InterPro" id="IPR011335">
    <property type="entry name" value="Restrct_endonuc-II-like"/>
</dbReference>
<evidence type="ECO:0000313" key="2">
    <source>
        <dbReference type="EMBL" id="VYU06682.1"/>
    </source>
</evidence>
<evidence type="ECO:0000259" key="1">
    <source>
        <dbReference type="Pfam" id="PF05685"/>
    </source>
</evidence>
<dbReference type="PANTHER" id="PTHR36558">
    <property type="entry name" value="GLR1098 PROTEIN"/>
    <property type="match status" value="1"/>
</dbReference>
<dbReference type="CDD" id="cd06260">
    <property type="entry name" value="DUF820-like"/>
    <property type="match status" value="1"/>
</dbReference>
<name>A0A6N3BRX5_CLOBU</name>
<dbReference type="PANTHER" id="PTHR36558:SF1">
    <property type="entry name" value="RESTRICTION ENDONUCLEASE DOMAIN-CONTAINING PROTEIN-RELATED"/>
    <property type="match status" value="1"/>
</dbReference>
<feature type="domain" description="Putative restriction endonuclease" evidence="1">
    <location>
        <begin position="15"/>
        <end position="180"/>
    </location>
</feature>
<dbReference type="InterPro" id="IPR012296">
    <property type="entry name" value="Nuclease_put_TT1808"/>
</dbReference>
<protein>
    <recommendedName>
        <fullName evidence="1">Putative restriction endonuclease domain-containing protein</fullName>
    </recommendedName>
</protein>
<reference evidence="2" key="1">
    <citation type="submission" date="2019-11" db="EMBL/GenBank/DDBJ databases">
        <authorList>
            <person name="Feng L."/>
        </authorList>
    </citation>
    <scope>NUCLEOTIDE SEQUENCE</scope>
    <source>
        <strain evidence="2">CButyricumLFYP62</strain>
    </source>
</reference>
<dbReference type="InterPro" id="IPR008538">
    <property type="entry name" value="Uma2"/>
</dbReference>
<dbReference type="Pfam" id="PF05685">
    <property type="entry name" value="Uma2"/>
    <property type="match status" value="1"/>
</dbReference>
<accession>A0A6N3BRX5</accession>
<dbReference type="EMBL" id="CACRTU010000013">
    <property type="protein sequence ID" value="VYU06682.1"/>
    <property type="molecule type" value="Genomic_DNA"/>
</dbReference>
<dbReference type="SUPFAM" id="SSF52980">
    <property type="entry name" value="Restriction endonuclease-like"/>
    <property type="match status" value="1"/>
</dbReference>
<proteinExistence type="predicted"/>